<proteinExistence type="predicted"/>
<evidence type="ECO:0000313" key="1">
    <source>
        <dbReference type="EMBL" id="AKN88568.1"/>
    </source>
</evidence>
<accession>A0ABM5U6L0</accession>
<protein>
    <submittedName>
        <fullName evidence="1">Uncharacterized protein</fullName>
    </submittedName>
</protein>
<gene>
    <name evidence="1" type="ORF">FNO190_0807</name>
</gene>
<organism evidence="1 2">
    <name type="scientific">Francisella orientalis</name>
    <dbReference type="NCBI Taxonomy" id="299583"/>
    <lineage>
        <taxon>Bacteria</taxon>
        <taxon>Pseudomonadati</taxon>
        <taxon>Pseudomonadota</taxon>
        <taxon>Gammaproteobacteria</taxon>
        <taxon>Thiotrichales</taxon>
        <taxon>Francisellaceae</taxon>
        <taxon>Francisella</taxon>
    </lineage>
</organism>
<keyword evidence="2" id="KW-1185">Reference proteome</keyword>
<name>A0ABM5U6L0_9GAMM</name>
<dbReference type="Proteomes" id="UP000035930">
    <property type="component" value="Chromosome"/>
</dbReference>
<dbReference type="EMBL" id="CP011923">
    <property type="protein sequence ID" value="AKN88568.1"/>
    <property type="molecule type" value="Genomic_DNA"/>
</dbReference>
<sequence length="37" mass="4317">MVIARSVTYCGFAGDKGFTFQNLMPLHLIYWIRTPRL</sequence>
<reference evidence="1" key="1">
    <citation type="submission" date="2017-08" db="EMBL/GenBank/DDBJ databases">
        <title>Complete Genome Sequence of Francisella noatunensis subsp. orientalis strain FNO190.</title>
        <authorList>
            <person name="Pereira F.L."/>
            <person name="Goncalves L.A."/>
            <person name="Guilherme T.C."/>
            <person name="Soares S.C."/>
            <person name="Dorella F.A."/>
            <person name="Carvalho A.F."/>
            <person name="Leibowitz M.P."/>
            <person name="Leal C.A.G."/>
            <person name="Azevedo V.A.C."/>
            <person name="Figueiredo H.C.P."/>
        </authorList>
    </citation>
    <scope>NUCLEOTIDE SEQUENCE</scope>
    <source>
        <strain evidence="1">FNO190</strain>
    </source>
</reference>
<evidence type="ECO:0000313" key="2">
    <source>
        <dbReference type="Proteomes" id="UP000035930"/>
    </source>
</evidence>